<feature type="region of interest" description="Disordered" evidence="1">
    <location>
        <begin position="20"/>
        <end position="54"/>
    </location>
</feature>
<proteinExistence type="predicted"/>
<feature type="compositionally biased region" description="Polar residues" evidence="1">
    <location>
        <begin position="20"/>
        <end position="29"/>
    </location>
</feature>
<evidence type="ECO:0000313" key="2">
    <source>
        <dbReference type="EMBL" id="CEK87217.1"/>
    </source>
</evidence>
<gene>
    <name evidence="2" type="primary">ORF158015</name>
</gene>
<organism evidence="2">
    <name type="scientific">Arion vulgaris</name>
    <dbReference type="NCBI Taxonomy" id="1028688"/>
    <lineage>
        <taxon>Eukaryota</taxon>
        <taxon>Metazoa</taxon>
        <taxon>Spiralia</taxon>
        <taxon>Lophotrochozoa</taxon>
        <taxon>Mollusca</taxon>
        <taxon>Gastropoda</taxon>
        <taxon>Heterobranchia</taxon>
        <taxon>Euthyneura</taxon>
        <taxon>Panpulmonata</taxon>
        <taxon>Eupulmonata</taxon>
        <taxon>Stylommatophora</taxon>
        <taxon>Helicina</taxon>
        <taxon>Arionoidea</taxon>
        <taxon>Arionidae</taxon>
        <taxon>Arion</taxon>
    </lineage>
</organism>
<reference evidence="2" key="1">
    <citation type="submission" date="2014-12" db="EMBL/GenBank/DDBJ databases">
        <title>Insight into the proteome of Arion vulgaris.</title>
        <authorList>
            <person name="Aradska J."/>
            <person name="Bulat T."/>
            <person name="Smidak R."/>
            <person name="Sarate P."/>
            <person name="Gangsoo J."/>
            <person name="Sialana F."/>
            <person name="Bilban M."/>
            <person name="Lubec G."/>
        </authorList>
    </citation>
    <scope>NUCLEOTIDE SEQUENCE</scope>
    <source>
        <tissue evidence="2">Skin</tissue>
    </source>
</reference>
<dbReference type="AlphaFoldDB" id="A0A0B7B2W6"/>
<sequence>MWLWKARGNHHIIFPRNVMDQNKSPTNCGNFECKNNDSNRKARKHKEGNGKNAN</sequence>
<evidence type="ECO:0000256" key="1">
    <source>
        <dbReference type="SAM" id="MobiDB-lite"/>
    </source>
</evidence>
<protein>
    <submittedName>
        <fullName evidence="2">Uncharacterized protein</fullName>
    </submittedName>
</protein>
<dbReference type="EMBL" id="HACG01040352">
    <property type="protein sequence ID" value="CEK87217.1"/>
    <property type="molecule type" value="Transcribed_RNA"/>
</dbReference>
<name>A0A0B7B2W6_9EUPU</name>
<accession>A0A0B7B2W6</accession>